<organism evidence="1 3">
    <name type="scientific">Gossypium hirsutum</name>
    <name type="common">Upland cotton</name>
    <name type="synonym">Gossypium mexicanum</name>
    <dbReference type="NCBI Taxonomy" id="3635"/>
    <lineage>
        <taxon>Eukaryota</taxon>
        <taxon>Viridiplantae</taxon>
        <taxon>Streptophyta</taxon>
        <taxon>Embryophyta</taxon>
        <taxon>Tracheophyta</taxon>
        <taxon>Spermatophyta</taxon>
        <taxon>Magnoliopsida</taxon>
        <taxon>eudicotyledons</taxon>
        <taxon>Gunneridae</taxon>
        <taxon>Pentapetalae</taxon>
        <taxon>rosids</taxon>
        <taxon>malvids</taxon>
        <taxon>Malvales</taxon>
        <taxon>Malvaceae</taxon>
        <taxon>Malvoideae</taxon>
        <taxon>Gossypium</taxon>
    </lineage>
</organism>
<dbReference type="RefSeq" id="XP_040940827.1">
    <property type="nucleotide sequence ID" value="XM_041084893.1"/>
</dbReference>
<name>A0ABM2ZDV0_GOSHI</name>
<sequence>MCCFITFLRNELELTRRKVPRQILHIPGPLLKNPCQGRIEVREELQQLQQLPLSEPEILASTLIFTHRCGGGIHTTMDLGLGYFRINAQSLCSKAKPLIKGSYNPEQHELKTRRAIDSVGNGHRISVS</sequence>
<dbReference type="Proteomes" id="UP000818029">
    <property type="component" value="Chromosome A13"/>
</dbReference>
<evidence type="ECO:0000313" key="1">
    <source>
        <dbReference type="Proteomes" id="UP000818029"/>
    </source>
</evidence>
<keyword evidence="1" id="KW-1185">Reference proteome</keyword>
<evidence type="ECO:0000313" key="3">
    <source>
        <dbReference type="RefSeq" id="XP_040940826.1"/>
    </source>
</evidence>
<protein>
    <submittedName>
        <fullName evidence="2 3">Uncharacterized protein</fullName>
    </submittedName>
</protein>
<dbReference type="RefSeq" id="XP_040940826.1">
    <property type="nucleotide sequence ID" value="XM_041084892.1"/>
</dbReference>
<dbReference type="RefSeq" id="XP_040940825.1">
    <property type="nucleotide sequence ID" value="XM_041084891.1"/>
</dbReference>
<reference evidence="2 3" key="2">
    <citation type="submission" date="2025-05" db="UniProtKB">
        <authorList>
            <consortium name="RefSeq"/>
        </authorList>
    </citation>
    <scope>IDENTIFICATION</scope>
</reference>
<gene>
    <name evidence="2 3 4" type="primary">LOC107894941</name>
</gene>
<dbReference type="GeneID" id="107894941"/>
<reference evidence="1" key="1">
    <citation type="journal article" date="2020" name="Nat. Genet.">
        <title>Genomic diversifications of five Gossypium allopolyploid species and their impact on cotton improvement.</title>
        <authorList>
            <person name="Chen Z.J."/>
            <person name="Sreedasyam A."/>
            <person name="Ando A."/>
            <person name="Song Q."/>
            <person name="De Santiago L.M."/>
            <person name="Hulse-Kemp A.M."/>
            <person name="Ding M."/>
            <person name="Ye W."/>
            <person name="Kirkbride R.C."/>
            <person name="Jenkins J."/>
            <person name="Plott C."/>
            <person name="Lovell J."/>
            <person name="Lin Y.M."/>
            <person name="Vaughn R."/>
            <person name="Liu B."/>
            <person name="Simpson S."/>
            <person name="Scheffler B.E."/>
            <person name="Wen L."/>
            <person name="Saski C.A."/>
            <person name="Grover C.E."/>
            <person name="Hu G."/>
            <person name="Conover J.L."/>
            <person name="Carlson J.W."/>
            <person name="Shu S."/>
            <person name="Boston L.B."/>
            <person name="Williams M."/>
            <person name="Peterson D.G."/>
            <person name="McGee K."/>
            <person name="Jones D.C."/>
            <person name="Wendel J.F."/>
            <person name="Stelly D.M."/>
            <person name="Grimwood J."/>
            <person name="Schmutz J."/>
        </authorList>
    </citation>
    <scope>NUCLEOTIDE SEQUENCE [LARGE SCALE GENOMIC DNA]</scope>
    <source>
        <strain evidence="1">cv. TM-1</strain>
    </source>
</reference>
<accession>A0ABM2ZDV0</accession>
<evidence type="ECO:0000313" key="4">
    <source>
        <dbReference type="RefSeq" id="XP_040940827.1"/>
    </source>
</evidence>
<proteinExistence type="predicted"/>
<evidence type="ECO:0000313" key="2">
    <source>
        <dbReference type="RefSeq" id="XP_040940825.1"/>
    </source>
</evidence>